<dbReference type="Proteomes" id="UP000632858">
    <property type="component" value="Unassembled WGS sequence"/>
</dbReference>
<accession>A0A917CPJ4</accession>
<evidence type="ECO:0000256" key="1">
    <source>
        <dbReference type="SAM" id="MobiDB-lite"/>
    </source>
</evidence>
<feature type="chain" id="PRO_5037848131" evidence="2">
    <location>
        <begin position="24"/>
        <end position="312"/>
    </location>
</feature>
<name>A0A917CPJ4_9GAMM</name>
<evidence type="ECO:0000256" key="2">
    <source>
        <dbReference type="SAM" id="SignalP"/>
    </source>
</evidence>
<dbReference type="GO" id="GO:0006878">
    <property type="term" value="P:intracellular copper ion homeostasis"/>
    <property type="evidence" value="ECO:0007669"/>
    <property type="project" value="InterPro"/>
</dbReference>
<dbReference type="SUPFAM" id="SSF103515">
    <property type="entry name" value="Autotransporter"/>
    <property type="match status" value="1"/>
</dbReference>
<evidence type="ECO:0000313" key="3">
    <source>
        <dbReference type="EMBL" id="GGF92126.1"/>
    </source>
</evidence>
<dbReference type="RefSeq" id="WP_188448928.1">
    <property type="nucleotide sequence ID" value="NZ_BMFO01000002.1"/>
</dbReference>
<dbReference type="EMBL" id="BMFO01000002">
    <property type="protein sequence ID" value="GGF92126.1"/>
    <property type="molecule type" value="Genomic_DNA"/>
</dbReference>
<keyword evidence="4" id="KW-1185">Reference proteome</keyword>
<organism evidence="3 4">
    <name type="scientific">Arenimonas maotaiensis</name>
    <dbReference type="NCBI Taxonomy" id="1446479"/>
    <lineage>
        <taxon>Bacteria</taxon>
        <taxon>Pseudomonadati</taxon>
        <taxon>Pseudomonadota</taxon>
        <taxon>Gammaproteobacteria</taxon>
        <taxon>Lysobacterales</taxon>
        <taxon>Lysobacteraceae</taxon>
        <taxon>Arenimonas</taxon>
    </lineage>
</organism>
<dbReference type="InterPro" id="IPR036709">
    <property type="entry name" value="Autotransporte_beta_dom_sf"/>
</dbReference>
<dbReference type="AlphaFoldDB" id="A0A917CPJ4"/>
<keyword evidence="2" id="KW-0732">Signal</keyword>
<comment type="caution">
    <text evidence="3">The sequence shown here is derived from an EMBL/GenBank/DDBJ whole genome shotgun (WGS) entry which is preliminary data.</text>
</comment>
<dbReference type="Pfam" id="PF05275">
    <property type="entry name" value="CopB"/>
    <property type="match status" value="1"/>
</dbReference>
<dbReference type="InterPro" id="IPR007939">
    <property type="entry name" value="Cu-R_B_prcur"/>
</dbReference>
<evidence type="ECO:0000313" key="4">
    <source>
        <dbReference type="Proteomes" id="UP000632858"/>
    </source>
</evidence>
<gene>
    <name evidence="3" type="primary">pcoB</name>
    <name evidence="3" type="ORF">GCM10010960_12540</name>
</gene>
<feature type="signal peptide" evidence="2">
    <location>
        <begin position="1"/>
        <end position="23"/>
    </location>
</feature>
<sequence length="312" mass="34003">MSALTLRIAVAAAALFLAEQGLAQEVDHSAMDHSKVDHSQMDHSAMGHDAPPEPTPAAHDHSTMDHAAMGHGMVAEPKTPLPAITDADRAAAFPALTTSHAHHSQWFSKVLVDELETWEADDGRALRWGAQAWVGSDLNRVWLRSGGERVGGVTEAADVELLFGRGISPWWDVVAGVRHDVRPGDGRDYLAVGLIGMAPYKFEVDATAYLGESGQSALRLEAEYEALLGARWVLQPKLEAAFYGKDEPARGIGQGLNTLEAGLRLRYEVRRRFAPYVGVAWERAYGQAARLRRMDGADVSDLHVVAGVRLWF</sequence>
<dbReference type="GO" id="GO:0009279">
    <property type="term" value="C:cell outer membrane"/>
    <property type="evidence" value="ECO:0007669"/>
    <property type="project" value="InterPro"/>
</dbReference>
<dbReference type="GO" id="GO:0005507">
    <property type="term" value="F:copper ion binding"/>
    <property type="evidence" value="ECO:0007669"/>
    <property type="project" value="InterPro"/>
</dbReference>
<proteinExistence type="predicted"/>
<protein>
    <submittedName>
        <fullName evidence="3">Copper resistance protein B</fullName>
    </submittedName>
</protein>
<reference evidence="3" key="1">
    <citation type="journal article" date="2014" name="Int. J. Syst. Evol. Microbiol.">
        <title>Complete genome sequence of Corynebacterium casei LMG S-19264T (=DSM 44701T), isolated from a smear-ripened cheese.</title>
        <authorList>
            <consortium name="US DOE Joint Genome Institute (JGI-PGF)"/>
            <person name="Walter F."/>
            <person name="Albersmeier A."/>
            <person name="Kalinowski J."/>
            <person name="Ruckert C."/>
        </authorList>
    </citation>
    <scope>NUCLEOTIDE SEQUENCE</scope>
    <source>
        <strain evidence="3">CGMCC 1.12726</strain>
    </source>
</reference>
<feature type="region of interest" description="Disordered" evidence="1">
    <location>
        <begin position="40"/>
        <end position="61"/>
    </location>
</feature>
<reference evidence="3" key="2">
    <citation type="submission" date="2020-09" db="EMBL/GenBank/DDBJ databases">
        <authorList>
            <person name="Sun Q."/>
            <person name="Zhou Y."/>
        </authorList>
    </citation>
    <scope>NUCLEOTIDE SEQUENCE</scope>
    <source>
        <strain evidence="3">CGMCC 1.12726</strain>
    </source>
</reference>